<gene>
    <name evidence="3" type="ORF">HS088_TW09G00186</name>
</gene>
<keyword evidence="2" id="KW-0472">Membrane</keyword>
<reference evidence="3 4" key="1">
    <citation type="journal article" date="2020" name="Nat. Commun.">
        <title>Genome of Tripterygium wilfordii and identification of cytochrome P450 involved in triptolide biosynthesis.</title>
        <authorList>
            <person name="Tu L."/>
            <person name="Su P."/>
            <person name="Zhang Z."/>
            <person name="Gao L."/>
            <person name="Wang J."/>
            <person name="Hu T."/>
            <person name="Zhou J."/>
            <person name="Zhang Y."/>
            <person name="Zhao Y."/>
            <person name="Liu Y."/>
            <person name="Song Y."/>
            <person name="Tong Y."/>
            <person name="Lu Y."/>
            <person name="Yang J."/>
            <person name="Xu C."/>
            <person name="Jia M."/>
            <person name="Peters R.J."/>
            <person name="Huang L."/>
            <person name="Gao W."/>
        </authorList>
    </citation>
    <scope>NUCLEOTIDE SEQUENCE [LARGE SCALE GENOMIC DNA]</scope>
    <source>
        <strain evidence="4">cv. XIE 37</strain>
        <tissue evidence="3">Leaf</tissue>
    </source>
</reference>
<comment type="caution">
    <text evidence="3">The sequence shown here is derived from an EMBL/GenBank/DDBJ whole genome shotgun (WGS) entry which is preliminary data.</text>
</comment>
<dbReference type="Pfam" id="PF06364">
    <property type="entry name" value="DUF1068"/>
    <property type="match status" value="1"/>
</dbReference>
<dbReference type="PANTHER" id="PTHR32254:SF14">
    <property type="entry name" value="EXPRESSED PROTEIN"/>
    <property type="match status" value="1"/>
</dbReference>
<sequence length="198" mass="22411">MMSNNKKKKSRGQQQRVFKVVIGTIGICIAGYIMGLGPTLYWHLSDLFTSSVSVHCPPCLCDCSTQPLLSLFDDDNALNNISFTDCMKRDPEVSDEMERRSIHMLSEELRQKEAEAEKIQQRADRALLEAKKMTSQYQKEADKCNSGMETCEEARERAEEALAAQKNITAMWMIRAHLKGWNGTIYGANADQIQEPLD</sequence>
<protein>
    <recommendedName>
        <fullName evidence="5">Plant/T7A14-6 protein</fullName>
    </recommendedName>
</protein>
<evidence type="ECO:0000313" key="3">
    <source>
        <dbReference type="EMBL" id="KAF5742144.1"/>
    </source>
</evidence>
<name>A0A7J7D753_TRIWF</name>
<keyword evidence="2" id="KW-0812">Transmembrane</keyword>
<evidence type="ECO:0008006" key="5">
    <source>
        <dbReference type="Google" id="ProtNLM"/>
    </source>
</evidence>
<evidence type="ECO:0000256" key="1">
    <source>
        <dbReference type="SAM" id="Coils"/>
    </source>
</evidence>
<keyword evidence="4" id="KW-1185">Reference proteome</keyword>
<dbReference type="OrthoDB" id="1898954at2759"/>
<keyword evidence="2" id="KW-1133">Transmembrane helix</keyword>
<dbReference type="PANTHER" id="PTHR32254">
    <property type="entry name" value="EXPRESSED PROTEIN"/>
    <property type="match status" value="1"/>
</dbReference>
<dbReference type="Proteomes" id="UP000593562">
    <property type="component" value="Unassembled WGS sequence"/>
</dbReference>
<evidence type="ECO:0000256" key="2">
    <source>
        <dbReference type="SAM" id="Phobius"/>
    </source>
</evidence>
<dbReference type="EMBL" id="JAAARO010000009">
    <property type="protein sequence ID" value="KAF5742144.1"/>
    <property type="molecule type" value="Genomic_DNA"/>
</dbReference>
<evidence type="ECO:0000313" key="4">
    <source>
        <dbReference type="Proteomes" id="UP000593562"/>
    </source>
</evidence>
<keyword evidence="1" id="KW-0175">Coiled coil</keyword>
<organism evidence="3 4">
    <name type="scientific">Tripterygium wilfordii</name>
    <name type="common">Thunder God vine</name>
    <dbReference type="NCBI Taxonomy" id="458696"/>
    <lineage>
        <taxon>Eukaryota</taxon>
        <taxon>Viridiplantae</taxon>
        <taxon>Streptophyta</taxon>
        <taxon>Embryophyta</taxon>
        <taxon>Tracheophyta</taxon>
        <taxon>Spermatophyta</taxon>
        <taxon>Magnoliopsida</taxon>
        <taxon>eudicotyledons</taxon>
        <taxon>Gunneridae</taxon>
        <taxon>Pentapetalae</taxon>
        <taxon>rosids</taxon>
        <taxon>fabids</taxon>
        <taxon>Celastrales</taxon>
        <taxon>Celastraceae</taxon>
        <taxon>Tripterygium</taxon>
    </lineage>
</organism>
<feature type="coiled-coil region" evidence="1">
    <location>
        <begin position="102"/>
        <end position="168"/>
    </location>
</feature>
<accession>A0A7J7D753</accession>
<feature type="transmembrane region" description="Helical" evidence="2">
    <location>
        <begin position="20"/>
        <end position="44"/>
    </location>
</feature>
<proteinExistence type="predicted"/>
<dbReference type="InParanoid" id="A0A7J7D753"/>
<dbReference type="InterPro" id="IPR010471">
    <property type="entry name" value="DUF1068"/>
</dbReference>
<dbReference type="AlphaFoldDB" id="A0A7J7D753"/>